<feature type="domain" description="EAL" evidence="1">
    <location>
        <begin position="381"/>
        <end position="634"/>
    </location>
</feature>
<dbReference type="PROSITE" id="PS50883">
    <property type="entry name" value="EAL"/>
    <property type="match status" value="1"/>
</dbReference>
<evidence type="ECO:0000313" key="3">
    <source>
        <dbReference type="EMBL" id="RGM07041.1"/>
    </source>
</evidence>
<dbReference type="SMART" id="SM00267">
    <property type="entry name" value="GGDEF"/>
    <property type="match status" value="1"/>
</dbReference>
<dbReference type="Pfam" id="PF00563">
    <property type="entry name" value="EAL"/>
    <property type="match status" value="1"/>
</dbReference>
<protein>
    <submittedName>
        <fullName evidence="3">GGDEF domain-containing protein</fullName>
    </submittedName>
</protein>
<dbReference type="AlphaFoldDB" id="A0A3E4UCG4"/>
<dbReference type="PANTHER" id="PTHR33121">
    <property type="entry name" value="CYCLIC DI-GMP PHOSPHODIESTERASE PDEF"/>
    <property type="match status" value="1"/>
</dbReference>
<dbReference type="Gene3D" id="3.20.20.450">
    <property type="entry name" value="EAL domain"/>
    <property type="match status" value="1"/>
</dbReference>
<accession>A0A3E4UCG4</accession>
<dbReference type="GO" id="GO:0071111">
    <property type="term" value="F:cyclic-guanylate-specific phosphodiesterase activity"/>
    <property type="evidence" value="ECO:0007669"/>
    <property type="project" value="InterPro"/>
</dbReference>
<dbReference type="PROSITE" id="PS50887">
    <property type="entry name" value="GGDEF"/>
    <property type="match status" value="1"/>
</dbReference>
<proteinExistence type="predicted"/>
<dbReference type="SMART" id="SM00052">
    <property type="entry name" value="EAL"/>
    <property type="match status" value="1"/>
</dbReference>
<dbReference type="Proteomes" id="UP000261257">
    <property type="component" value="Unassembled WGS sequence"/>
</dbReference>
<sequence length="638" mass="72940">MKMSETGSILVIRESDRGGGDAAVRVLENAELKYTLEELLKKSAGAAHYSLCVVKYSVAIKRRSQNARGWILNLLEREPCLADGAAGSIGEGRIVFLASCEQRTLEALFDRLLTAARRERIFNSMTIGAFRETDEGSGLDEMYKKALRAQLYAENTGGWQGRFYSEEYERNFMEHVKEFWEYQEEKADAEFILKIQEDSNLSYMIQEMKQYDKVTKLPDYDTFLKKSMEIIEKDREHRHFGVLYADILGFKALNSIYGEQEGNRMLLAFADHLRKSDFYLCGSRVYADNFVALFTIPEGVSAEDMAEKFHRETEAFLAGEWEAHPKCFPGFVCGICEIPNRAKSIHPYISRAEQVRKSLKPTFVSRCAIFTEEMEKNHVRRRRLSEEIMQAFSDDGFYFVLQPLFDIRTGEITGAEALARMRSTGEEIMPGEFIPLMETVGDITRLDFLIYDKVCRYMAERKRRGLSSFSVSVNISREEFKNAGFVDDFHRLVTGYGVDPKDLGLEITESIFVENLMEISDAVNRFREYGYPILLDDFGSGFSSLNVLKDISFDIIKLDRSFLGRSEITYANKSIINSIVNLSRDLNVEVLCEGVENEAQARFLKGIGCKMAQGFFYAKPMAVEDFEMLYDKIGSKGK</sequence>
<feature type="domain" description="GGDEF" evidence="2">
    <location>
        <begin position="238"/>
        <end position="372"/>
    </location>
</feature>
<dbReference type="InterPro" id="IPR001633">
    <property type="entry name" value="EAL_dom"/>
</dbReference>
<dbReference type="InterPro" id="IPR050706">
    <property type="entry name" value="Cyclic-di-GMP_PDE-like"/>
</dbReference>
<dbReference type="InterPro" id="IPR029787">
    <property type="entry name" value="Nucleotide_cyclase"/>
</dbReference>
<dbReference type="EMBL" id="QSSQ01000004">
    <property type="protein sequence ID" value="RGM07041.1"/>
    <property type="molecule type" value="Genomic_DNA"/>
</dbReference>
<evidence type="ECO:0000259" key="1">
    <source>
        <dbReference type="PROSITE" id="PS50883"/>
    </source>
</evidence>
<evidence type="ECO:0000259" key="2">
    <source>
        <dbReference type="PROSITE" id="PS50887"/>
    </source>
</evidence>
<evidence type="ECO:0000313" key="4">
    <source>
        <dbReference type="Proteomes" id="UP000261257"/>
    </source>
</evidence>
<dbReference type="InterPro" id="IPR000160">
    <property type="entry name" value="GGDEF_dom"/>
</dbReference>
<reference evidence="3 4" key="1">
    <citation type="submission" date="2018-08" db="EMBL/GenBank/DDBJ databases">
        <title>A genome reference for cultivated species of the human gut microbiota.</title>
        <authorList>
            <person name="Zou Y."/>
            <person name="Xue W."/>
            <person name="Luo G."/>
        </authorList>
    </citation>
    <scope>NUCLEOTIDE SEQUENCE [LARGE SCALE GENOMIC DNA]</scope>
    <source>
        <strain evidence="3 4">TF05-11AC</strain>
    </source>
</reference>
<dbReference type="InterPro" id="IPR035919">
    <property type="entry name" value="EAL_sf"/>
</dbReference>
<dbReference type="Gene3D" id="3.30.70.270">
    <property type="match status" value="1"/>
</dbReference>
<dbReference type="SUPFAM" id="SSF141868">
    <property type="entry name" value="EAL domain-like"/>
    <property type="match status" value="1"/>
</dbReference>
<gene>
    <name evidence="3" type="ORF">DXC39_08210</name>
</gene>
<dbReference type="CDD" id="cd01948">
    <property type="entry name" value="EAL"/>
    <property type="match status" value="1"/>
</dbReference>
<dbReference type="SUPFAM" id="SSF55073">
    <property type="entry name" value="Nucleotide cyclase"/>
    <property type="match status" value="1"/>
</dbReference>
<comment type="caution">
    <text evidence="3">The sequence shown here is derived from an EMBL/GenBank/DDBJ whole genome shotgun (WGS) entry which is preliminary data.</text>
</comment>
<dbReference type="PANTHER" id="PTHR33121:SF70">
    <property type="entry name" value="SIGNALING PROTEIN YKOW"/>
    <property type="match status" value="1"/>
</dbReference>
<name>A0A3E4UCG4_9FIRM</name>
<organism evidence="3 4">
    <name type="scientific">Hungatella hathewayi</name>
    <dbReference type="NCBI Taxonomy" id="154046"/>
    <lineage>
        <taxon>Bacteria</taxon>
        <taxon>Bacillati</taxon>
        <taxon>Bacillota</taxon>
        <taxon>Clostridia</taxon>
        <taxon>Lachnospirales</taxon>
        <taxon>Lachnospiraceae</taxon>
        <taxon>Hungatella</taxon>
    </lineage>
</organism>
<dbReference type="InterPro" id="IPR043128">
    <property type="entry name" value="Rev_trsase/Diguanyl_cyclase"/>
</dbReference>
<dbReference type="Pfam" id="PF00990">
    <property type="entry name" value="GGDEF"/>
    <property type="match status" value="1"/>
</dbReference>